<dbReference type="InterPro" id="IPR018170">
    <property type="entry name" value="Aldo/ket_reductase_CS"/>
</dbReference>
<name>A0ABQ1ALP8_ASPLE</name>
<protein>
    <recommendedName>
        <fullName evidence="2">D-xylose reductase [NAD(P)H]</fullName>
        <ecNumber evidence="2">1.1.1.307</ecNumber>
    </recommendedName>
</protein>
<evidence type="ECO:0000256" key="3">
    <source>
        <dbReference type="ARBA" id="ARBA00023002"/>
    </source>
</evidence>
<feature type="domain" description="GFO/IDH/MocA-like oxidoreductase" evidence="9">
    <location>
        <begin position="174"/>
        <end position="281"/>
    </location>
</feature>
<dbReference type="PROSITE" id="PS00798">
    <property type="entry name" value="ALDOKETO_REDUCTASE_1"/>
    <property type="match status" value="1"/>
</dbReference>
<dbReference type="Proteomes" id="UP000465220">
    <property type="component" value="Unassembled WGS sequence"/>
</dbReference>
<organism evidence="10 11">
    <name type="scientific">Aspergillus lentulus</name>
    <dbReference type="NCBI Taxonomy" id="293939"/>
    <lineage>
        <taxon>Eukaryota</taxon>
        <taxon>Fungi</taxon>
        <taxon>Dikarya</taxon>
        <taxon>Ascomycota</taxon>
        <taxon>Pezizomycotina</taxon>
        <taxon>Eurotiomycetes</taxon>
        <taxon>Eurotiomycetidae</taxon>
        <taxon>Eurotiales</taxon>
        <taxon>Aspergillaceae</taxon>
        <taxon>Aspergillus</taxon>
        <taxon>Aspergillus subgen. Fumigati</taxon>
    </lineage>
</organism>
<dbReference type="SUPFAM" id="SSF51735">
    <property type="entry name" value="NAD(P)-binding Rossmann-fold domains"/>
    <property type="match status" value="1"/>
</dbReference>
<dbReference type="Gene3D" id="3.30.360.10">
    <property type="entry name" value="Dihydrodipicolinate Reductase, domain 2"/>
    <property type="match status" value="1"/>
</dbReference>
<comment type="function">
    <text evidence="4">Catalyzes the initial reaction in the xylose utilization pathway by reducing D-xylose into xylitol. Xylose is a major component of hemicelluloses such as xylan. Most fungi utilize D-xylose via three enzymatic reactions, xylose reductase (XR), xylitol dehydrogenase (XDH), and xylulokinase, to form xylulose 5-phosphate, which enters pentose phosphate pathway.</text>
</comment>
<evidence type="ECO:0000256" key="6">
    <source>
        <dbReference type="ARBA" id="ARBA00049485"/>
    </source>
</evidence>
<feature type="domain" description="Gfo/Idh/MocA-like oxidoreductase N-terminal" evidence="8">
    <location>
        <begin position="42"/>
        <end position="148"/>
    </location>
</feature>
<dbReference type="InterPro" id="IPR000683">
    <property type="entry name" value="Gfo/Idh/MocA-like_OxRdtase_N"/>
</dbReference>
<comment type="catalytic activity">
    <reaction evidence="6">
        <text>xylitol + NAD(+) = D-xylose + NADH + H(+)</text>
        <dbReference type="Rhea" id="RHEA:27441"/>
        <dbReference type="ChEBI" id="CHEBI:15378"/>
        <dbReference type="ChEBI" id="CHEBI:17151"/>
        <dbReference type="ChEBI" id="CHEBI:53455"/>
        <dbReference type="ChEBI" id="CHEBI:57540"/>
        <dbReference type="ChEBI" id="CHEBI:57945"/>
        <dbReference type="EC" id="1.1.1.307"/>
    </reaction>
</comment>
<dbReference type="Pfam" id="PF01408">
    <property type="entry name" value="GFO_IDH_MocA"/>
    <property type="match status" value="1"/>
</dbReference>
<dbReference type="InterPro" id="IPR036812">
    <property type="entry name" value="NAD(P)_OxRdtase_dom_sf"/>
</dbReference>
<dbReference type="PRINTS" id="PR00069">
    <property type="entry name" value="ALDKETRDTASE"/>
</dbReference>
<comment type="similarity">
    <text evidence="1">Belongs to the Gfo/Idh/MocA family.</text>
</comment>
<dbReference type="SUPFAM" id="SSF55347">
    <property type="entry name" value="Glyceraldehyde-3-phosphate dehydrogenase-like, C-terminal domain"/>
    <property type="match status" value="1"/>
</dbReference>
<evidence type="ECO:0000256" key="2">
    <source>
        <dbReference type="ARBA" id="ARBA00012845"/>
    </source>
</evidence>
<dbReference type="EC" id="1.1.1.307" evidence="2"/>
<comment type="caution">
    <text evidence="10">The sequence shown here is derived from an EMBL/GenBank/DDBJ whole genome shotgun (WGS) entry which is preliminary data.</text>
</comment>
<gene>
    <name evidence="10" type="ORF">IFM60648_06947</name>
</gene>
<accession>A0ABQ1ALP8</accession>
<keyword evidence="3" id="KW-0560">Oxidoreductase</keyword>
<reference evidence="10 11" key="1">
    <citation type="submission" date="2020-01" db="EMBL/GenBank/DDBJ databases">
        <title>Draft genome sequence of Aspergillus lentulus IFM 60648.</title>
        <authorList>
            <person name="Takahashi H."/>
            <person name="Yaguchi T."/>
        </authorList>
    </citation>
    <scope>NUCLEOTIDE SEQUENCE [LARGE SCALE GENOMIC DNA]</scope>
    <source>
        <strain evidence="10 11">IFM 60648</strain>
    </source>
</reference>
<evidence type="ECO:0000256" key="5">
    <source>
        <dbReference type="ARBA" id="ARBA00047534"/>
    </source>
</evidence>
<dbReference type="SUPFAM" id="SSF51430">
    <property type="entry name" value="NAD(P)-linked oxidoreductase"/>
    <property type="match status" value="1"/>
</dbReference>
<keyword evidence="11" id="KW-1185">Reference proteome</keyword>
<evidence type="ECO:0000313" key="10">
    <source>
        <dbReference type="EMBL" id="GFF84195.1"/>
    </source>
</evidence>
<dbReference type="Pfam" id="PF22725">
    <property type="entry name" value="GFO_IDH_MocA_C3"/>
    <property type="match status" value="1"/>
</dbReference>
<dbReference type="Gene3D" id="3.20.20.100">
    <property type="entry name" value="NADP-dependent oxidoreductase domain"/>
    <property type="match status" value="1"/>
</dbReference>
<dbReference type="InterPro" id="IPR023210">
    <property type="entry name" value="NADP_OxRdtase_dom"/>
</dbReference>
<dbReference type="InterPro" id="IPR055170">
    <property type="entry name" value="GFO_IDH_MocA-like_dom"/>
</dbReference>
<evidence type="ECO:0000313" key="11">
    <source>
        <dbReference type="Proteomes" id="UP000465220"/>
    </source>
</evidence>
<evidence type="ECO:0000259" key="9">
    <source>
        <dbReference type="Pfam" id="PF22725"/>
    </source>
</evidence>
<comment type="catalytic activity">
    <reaction evidence="5">
        <text>xylitol + NADP(+) = D-xylose + NADPH + H(+)</text>
        <dbReference type="Rhea" id="RHEA:27445"/>
        <dbReference type="ChEBI" id="CHEBI:15378"/>
        <dbReference type="ChEBI" id="CHEBI:17151"/>
        <dbReference type="ChEBI" id="CHEBI:53455"/>
        <dbReference type="ChEBI" id="CHEBI:57783"/>
        <dbReference type="ChEBI" id="CHEBI:58349"/>
        <dbReference type="EC" id="1.1.1.307"/>
    </reaction>
</comment>
<proteinExistence type="inferred from homology"/>
<dbReference type="Gene3D" id="3.40.50.720">
    <property type="entry name" value="NAD(P)-binding Rossmann-like Domain"/>
    <property type="match status" value="1"/>
</dbReference>
<dbReference type="InterPro" id="IPR036291">
    <property type="entry name" value="NAD(P)-bd_dom_sf"/>
</dbReference>
<dbReference type="PANTHER" id="PTHR11732">
    <property type="entry name" value="ALDO/KETO REDUCTASE"/>
    <property type="match status" value="1"/>
</dbReference>
<sequence length="697" mass="77339">MLTSRSFHSPARRSAARILATRYPTPYRHVPHNFVLLRHYSIALVGLGYRGYRSHFLSLSEDPSVSITAVCDTNCVALEAFSATHKGIPAYLSLPQLLQSHIPDFAIVSVPHSAHTQCITTLAAAGIAVLKEKPVAESIAEYEWMTRLPVRIGITFQKRFEPHFLHFRSLLPLVGEVAAVEASLALGITNLEETWRAASGVGVTEDLGCHMLDMLVWLFGPPTSVMAHQVSSVRRGQRYGGDDVSDILMDWGAKCIGHVRLSRVAHRPIQSITVTGTNGTLHLDGYQITHHDINGLETLKVNHQPRQKQVIQTMAQEFGDWISGRRPEFSSSLGNALHTVSVVDAINASLASRQVRHPLLLSSSAESLGAATNSRPLSKISGSSRAFAANFSTSSSSTSFAYPSYREKVFRLNTGGSIPAIGLGTRRAETPGQVYKAVRSALDVGYRHIDTAQSSENEHEIGRAIKDSGVPRKQIWITTKLDNRWHTRVESALQLSLDALDMDYIDLYLMHWPVSACPNDQTTQLKNWNFVNTWEAMQQLPPHIVRNIGVSNFGIAHLRRLLNHPSCKVVPAVNQIELHPYWPSRLLLTYCNNHDIHCTAYSCLGSTDSPLLQDPAVLEVSRLKDRSPQQILIKWAIQRGTSAVPKSVSASSIRDNIELDGWDLSRYEIDMLDGCSTRFKSCNDNWLPEKVFFAEDG</sequence>
<dbReference type="InterPro" id="IPR020471">
    <property type="entry name" value="AKR"/>
</dbReference>
<evidence type="ECO:0000259" key="8">
    <source>
        <dbReference type="Pfam" id="PF01408"/>
    </source>
</evidence>
<evidence type="ECO:0000256" key="1">
    <source>
        <dbReference type="ARBA" id="ARBA00010928"/>
    </source>
</evidence>
<evidence type="ECO:0000259" key="7">
    <source>
        <dbReference type="Pfam" id="PF00248"/>
    </source>
</evidence>
<evidence type="ECO:0000256" key="4">
    <source>
        <dbReference type="ARBA" id="ARBA00025065"/>
    </source>
</evidence>
<feature type="domain" description="NADP-dependent oxidoreductase" evidence="7">
    <location>
        <begin position="421"/>
        <end position="675"/>
    </location>
</feature>
<dbReference type="Pfam" id="PF00248">
    <property type="entry name" value="Aldo_ket_red"/>
    <property type="match status" value="1"/>
</dbReference>
<dbReference type="EMBL" id="BLKI01000043">
    <property type="protein sequence ID" value="GFF84195.1"/>
    <property type="molecule type" value="Genomic_DNA"/>
</dbReference>